<evidence type="ECO:0000313" key="3">
    <source>
        <dbReference type="Proteomes" id="UP000295636"/>
    </source>
</evidence>
<dbReference type="AlphaFoldDB" id="A0A4V2ZRT0"/>
<dbReference type="RefSeq" id="WP_133236920.1">
    <property type="nucleotide sequence ID" value="NZ_SMRT01000037.1"/>
</dbReference>
<keyword evidence="3" id="KW-1185">Reference proteome</keyword>
<protein>
    <submittedName>
        <fullName evidence="2">Sugar phosphate isomerase/epimerase</fullName>
    </submittedName>
</protein>
<reference evidence="2 3" key="1">
    <citation type="submission" date="2019-03" db="EMBL/GenBank/DDBJ databases">
        <title>This is whole genome sequence of Paenibacillus sp MS74 strain.</title>
        <authorList>
            <person name="Trinh H.N."/>
        </authorList>
    </citation>
    <scope>NUCLEOTIDE SEQUENCE [LARGE SCALE GENOMIC DNA]</scope>
    <source>
        <strain evidence="2 3">MS74</strain>
    </source>
</reference>
<dbReference type="Pfam" id="PF01261">
    <property type="entry name" value="AP_endonuc_2"/>
    <property type="match status" value="1"/>
</dbReference>
<feature type="domain" description="Xylose isomerase-like TIM barrel" evidence="1">
    <location>
        <begin position="35"/>
        <end position="282"/>
    </location>
</feature>
<proteinExistence type="predicted"/>
<comment type="caution">
    <text evidence="2">The sequence shown here is derived from an EMBL/GenBank/DDBJ whole genome shotgun (WGS) entry which is preliminary data.</text>
</comment>
<dbReference type="Gene3D" id="3.20.20.150">
    <property type="entry name" value="Divalent-metal-dependent TIM barrel enzymes"/>
    <property type="match status" value="1"/>
</dbReference>
<dbReference type="PANTHER" id="PTHR12110:SF21">
    <property type="entry name" value="XYLOSE ISOMERASE-LIKE TIM BARREL DOMAIN-CONTAINING PROTEIN"/>
    <property type="match status" value="1"/>
</dbReference>
<accession>A0A4V2ZRT0</accession>
<keyword evidence="2" id="KW-0413">Isomerase</keyword>
<dbReference type="EMBL" id="SMRT01000037">
    <property type="protein sequence ID" value="TDF89424.1"/>
    <property type="molecule type" value="Genomic_DNA"/>
</dbReference>
<dbReference type="InterPro" id="IPR036237">
    <property type="entry name" value="Xyl_isomerase-like_sf"/>
</dbReference>
<name>A0A4V2ZRT0_9BACL</name>
<dbReference type="PANTHER" id="PTHR12110">
    <property type="entry name" value="HYDROXYPYRUVATE ISOMERASE"/>
    <property type="match status" value="1"/>
</dbReference>
<dbReference type="InterPro" id="IPR050312">
    <property type="entry name" value="IolE/XylAMocC-like"/>
</dbReference>
<dbReference type="InterPro" id="IPR013022">
    <property type="entry name" value="Xyl_isomerase-like_TIM-brl"/>
</dbReference>
<organism evidence="2 3">
    <name type="scientific">Paenibacillus piri</name>
    <dbReference type="NCBI Taxonomy" id="2547395"/>
    <lineage>
        <taxon>Bacteria</taxon>
        <taxon>Bacillati</taxon>
        <taxon>Bacillota</taxon>
        <taxon>Bacilli</taxon>
        <taxon>Bacillales</taxon>
        <taxon>Paenibacillaceae</taxon>
        <taxon>Paenibacillus</taxon>
    </lineage>
</organism>
<dbReference type="OrthoDB" id="1890113at2"/>
<dbReference type="Proteomes" id="UP000295636">
    <property type="component" value="Unassembled WGS sequence"/>
</dbReference>
<dbReference type="GO" id="GO:0016853">
    <property type="term" value="F:isomerase activity"/>
    <property type="evidence" value="ECO:0007669"/>
    <property type="project" value="UniProtKB-KW"/>
</dbReference>
<dbReference type="SUPFAM" id="SSF51658">
    <property type="entry name" value="Xylose isomerase-like"/>
    <property type="match status" value="1"/>
</dbReference>
<evidence type="ECO:0000259" key="1">
    <source>
        <dbReference type="Pfam" id="PF01261"/>
    </source>
</evidence>
<evidence type="ECO:0000313" key="2">
    <source>
        <dbReference type="EMBL" id="TDF89424.1"/>
    </source>
</evidence>
<gene>
    <name evidence="2" type="ORF">E1757_34700</name>
</gene>
<sequence length="307" mass="36571">MKRFLIGQYGGYDGSKTERDFRMHFYGMEACLFEKEEDVALLAELSRQKGFRVGVHYPMRAGRSQMRDALFLAQDEKVRTEALEGIRQELEFLRTLGPEYVLFHYPKPVILDDRLDWSTWRFADEREYVLESQYPIREFAEKSEELFRWLSGMAEEYDFTPVLEFDGVTRYIYDTDMLDELLGRYPAVRLCLDTARINLQDRMDPRFDGRRFIRRFAGYVKLLHLSNLRFDGQIRERHEPVFPEQRPENGWAPIADYLAIVREENPDILVHFEHRSDRINEEELERCYSWVDGLLNIQHAGGSRTVR</sequence>